<evidence type="ECO:0000313" key="2">
    <source>
        <dbReference type="EMBL" id="GAA5228937.1"/>
    </source>
</evidence>
<reference evidence="3" key="1">
    <citation type="journal article" date="2019" name="Int. J. Syst. Evol. Microbiol.">
        <title>The Global Catalogue of Microorganisms (GCM) 10K type strain sequencing project: providing services to taxonomists for standard genome sequencing and annotation.</title>
        <authorList>
            <consortium name="The Broad Institute Genomics Platform"/>
            <consortium name="The Broad Institute Genome Sequencing Center for Infectious Disease"/>
            <person name="Wu L."/>
            <person name="Ma J."/>
        </authorList>
    </citation>
    <scope>NUCLEOTIDE SEQUENCE [LARGE SCALE GENOMIC DNA]</scope>
    <source>
        <strain evidence="3">JCM 18952</strain>
    </source>
</reference>
<dbReference type="RefSeq" id="WP_210101476.1">
    <property type="nucleotide sequence ID" value="NZ_BAABLK010000092.1"/>
</dbReference>
<feature type="transmembrane region" description="Helical" evidence="1">
    <location>
        <begin position="5"/>
        <end position="24"/>
    </location>
</feature>
<evidence type="ECO:0000256" key="1">
    <source>
        <dbReference type="SAM" id="Phobius"/>
    </source>
</evidence>
<feature type="transmembrane region" description="Helical" evidence="1">
    <location>
        <begin position="36"/>
        <end position="55"/>
    </location>
</feature>
<dbReference type="Proteomes" id="UP001501257">
    <property type="component" value="Unassembled WGS sequence"/>
</dbReference>
<dbReference type="EMBL" id="BAABLK010000092">
    <property type="protein sequence ID" value="GAA5228937.1"/>
    <property type="molecule type" value="Genomic_DNA"/>
</dbReference>
<keyword evidence="1" id="KW-0812">Transmembrane</keyword>
<accession>A0ABP9TTC6</accession>
<keyword evidence="1" id="KW-1133">Transmembrane helix</keyword>
<protein>
    <submittedName>
        <fullName evidence="2">Uncharacterized protein</fullName>
    </submittedName>
</protein>
<sequence>MGKTFLSAFIAMVIAGVVLILSIPPLFEAHQPQQELVVGLSGGLVVVLAVVVLTLRAAGRRTPKEVDVE</sequence>
<organism evidence="2 3">
    <name type="scientific">Paeniglutamicibacter antarcticus</name>
    <dbReference type="NCBI Taxonomy" id="494023"/>
    <lineage>
        <taxon>Bacteria</taxon>
        <taxon>Bacillati</taxon>
        <taxon>Actinomycetota</taxon>
        <taxon>Actinomycetes</taxon>
        <taxon>Micrococcales</taxon>
        <taxon>Micrococcaceae</taxon>
        <taxon>Paeniglutamicibacter</taxon>
    </lineage>
</organism>
<comment type="caution">
    <text evidence="2">The sequence shown here is derived from an EMBL/GenBank/DDBJ whole genome shotgun (WGS) entry which is preliminary data.</text>
</comment>
<keyword evidence="1" id="KW-0472">Membrane</keyword>
<gene>
    <name evidence="2" type="ORF">GCM10025778_34760</name>
</gene>
<keyword evidence="3" id="KW-1185">Reference proteome</keyword>
<proteinExistence type="predicted"/>
<evidence type="ECO:0000313" key="3">
    <source>
        <dbReference type="Proteomes" id="UP001501257"/>
    </source>
</evidence>
<name>A0ABP9TTC6_9MICC</name>